<comment type="caution">
    <text evidence="3">The sequence shown here is derived from an EMBL/GenBank/DDBJ whole genome shotgun (WGS) entry which is preliminary data.</text>
</comment>
<organism evidence="3 4">
    <name type="scientific">Oryza meyeriana var. granulata</name>
    <dbReference type="NCBI Taxonomy" id="110450"/>
    <lineage>
        <taxon>Eukaryota</taxon>
        <taxon>Viridiplantae</taxon>
        <taxon>Streptophyta</taxon>
        <taxon>Embryophyta</taxon>
        <taxon>Tracheophyta</taxon>
        <taxon>Spermatophyta</taxon>
        <taxon>Magnoliopsida</taxon>
        <taxon>Liliopsida</taxon>
        <taxon>Poales</taxon>
        <taxon>Poaceae</taxon>
        <taxon>BOP clade</taxon>
        <taxon>Oryzoideae</taxon>
        <taxon>Oryzeae</taxon>
        <taxon>Oryzinae</taxon>
        <taxon>Oryza</taxon>
        <taxon>Oryza meyeriana</taxon>
    </lineage>
</organism>
<evidence type="ECO:0000313" key="3">
    <source>
        <dbReference type="EMBL" id="KAF0935835.1"/>
    </source>
</evidence>
<feature type="domain" description="Reverse transcriptase Ty1/copia-type" evidence="2">
    <location>
        <begin position="41"/>
        <end position="192"/>
    </location>
</feature>
<sequence>MACGSDFVVEYHTMEWGTDHIDASTHGSTPEAPASAAPAMSPGGHRMIGLKWVFKVKKNDAGEVIRHKARLVWKGYVQQPGVDFDEVFAPVAHIESVRLLLALAAQEGWRVHHMDVKSAFLNEELLEEVYVRQPPGFAVAGQEDKVLRLDKALYGLRQAPRAWNAKLDETLVALDFKHNASEHAVYARGEAET</sequence>
<dbReference type="EMBL" id="SPHZ02000001">
    <property type="protein sequence ID" value="KAF0935835.1"/>
    <property type="molecule type" value="Genomic_DNA"/>
</dbReference>
<evidence type="ECO:0000256" key="1">
    <source>
        <dbReference type="SAM" id="MobiDB-lite"/>
    </source>
</evidence>
<dbReference type="Proteomes" id="UP000479710">
    <property type="component" value="Unassembled WGS sequence"/>
</dbReference>
<gene>
    <name evidence="3" type="ORF">E2562_036358</name>
</gene>
<dbReference type="InterPro" id="IPR013103">
    <property type="entry name" value="RVT_2"/>
</dbReference>
<evidence type="ECO:0000259" key="2">
    <source>
        <dbReference type="Pfam" id="PF07727"/>
    </source>
</evidence>
<evidence type="ECO:0000313" key="4">
    <source>
        <dbReference type="Proteomes" id="UP000479710"/>
    </source>
</evidence>
<dbReference type="Pfam" id="PF07727">
    <property type="entry name" value="RVT_2"/>
    <property type="match status" value="1"/>
</dbReference>
<dbReference type="InterPro" id="IPR043502">
    <property type="entry name" value="DNA/RNA_pol_sf"/>
</dbReference>
<accession>A0A6G1FGA6</accession>
<proteinExistence type="predicted"/>
<protein>
    <recommendedName>
        <fullName evidence="2">Reverse transcriptase Ty1/copia-type domain-containing protein</fullName>
    </recommendedName>
</protein>
<dbReference type="AlphaFoldDB" id="A0A6G1FGA6"/>
<feature type="compositionally biased region" description="Low complexity" evidence="1">
    <location>
        <begin position="27"/>
        <end position="42"/>
    </location>
</feature>
<dbReference type="OrthoDB" id="1300685at2759"/>
<name>A0A6G1FGA6_9ORYZ</name>
<reference evidence="3 4" key="1">
    <citation type="submission" date="2019-11" db="EMBL/GenBank/DDBJ databases">
        <title>Whole genome sequence of Oryza granulata.</title>
        <authorList>
            <person name="Li W."/>
        </authorList>
    </citation>
    <scope>NUCLEOTIDE SEQUENCE [LARGE SCALE GENOMIC DNA]</scope>
    <source>
        <strain evidence="4">cv. Menghai</strain>
        <tissue evidence="3">Leaf</tissue>
    </source>
</reference>
<feature type="region of interest" description="Disordered" evidence="1">
    <location>
        <begin position="20"/>
        <end position="42"/>
    </location>
</feature>
<dbReference type="SUPFAM" id="SSF56672">
    <property type="entry name" value="DNA/RNA polymerases"/>
    <property type="match status" value="1"/>
</dbReference>
<keyword evidence="4" id="KW-1185">Reference proteome</keyword>